<gene>
    <name evidence="1" type="ORF">DSM112329_00806</name>
</gene>
<name>A0AAU7AQR2_9ACTN</name>
<dbReference type="KEGG" id="parq:DSM112329_00806"/>
<proteinExistence type="predicted"/>
<evidence type="ECO:0008006" key="2">
    <source>
        <dbReference type="Google" id="ProtNLM"/>
    </source>
</evidence>
<organism evidence="1">
    <name type="scientific">Paraconexibacter sp. AEG42_29</name>
    <dbReference type="NCBI Taxonomy" id="2997339"/>
    <lineage>
        <taxon>Bacteria</taxon>
        <taxon>Bacillati</taxon>
        <taxon>Actinomycetota</taxon>
        <taxon>Thermoleophilia</taxon>
        <taxon>Solirubrobacterales</taxon>
        <taxon>Paraconexibacteraceae</taxon>
        <taxon>Paraconexibacter</taxon>
    </lineage>
</organism>
<accession>A0AAU7AQR2</accession>
<sequence length="137" mass="14699">MQPKPAPKGQAGDPRWKRFNDEVFSLRACTGAATDPLVSQLAAEGVELIVDARRDGARTPAMEADCEGAGVYYVPAPDDASGRVLSSEAAERYAKLAMRHKTCFVVDDGDDELLSLVSEQVPFTTVPLSYEVGPVDV</sequence>
<dbReference type="AlphaFoldDB" id="A0AAU7AQR2"/>
<reference evidence="1" key="1">
    <citation type="submission" date="2022-12" db="EMBL/GenBank/DDBJ databases">
        <title>Paraconexibacter alkalitolerans sp. nov. and Baekduia alba sp. nov., isolated from soil and emended description of the genera Paraconexibacter (Chun et al., 2020) and Baekduia (An et al., 2020).</title>
        <authorList>
            <person name="Vieira S."/>
            <person name="Huber K.J."/>
            <person name="Geppert A."/>
            <person name="Wolf J."/>
            <person name="Neumann-Schaal M."/>
            <person name="Muesken M."/>
            <person name="Overmann J."/>
        </authorList>
    </citation>
    <scope>NUCLEOTIDE SEQUENCE</scope>
    <source>
        <strain evidence="1">AEG42_29</strain>
    </source>
</reference>
<evidence type="ECO:0000313" key="1">
    <source>
        <dbReference type="EMBL" id="XAY03980.1"/>
    </source>
</evidence>
<dbReference type="EMBL" id="CP114014">
    <property type="protein sequence ID" value="XAY03980.1"/>
    <property type="molecule type" value="Genomic_DNA"/>
</dbReference>
<protein>
    <recommendedName>
        <fullName evidence="2">Rhodanese domain-containing protein</fullName>
    </recommendedName>
</protein>